<dbReference type="Pfam" id="PF01061">
    <property type="entry name" value="ABC2_membrane"/>
    <property type="match status" value="1"/>
</dbReference>
<keyword evidence="4 7" id="KW-1133">Transmembrane helix</keyword>
<feature type="region of interest" description="Disordered" evidence="6">
    <location>
        <begin position="115"/>
        <end position="177"/>
    </location>
</feature>
<sequence>MENSHFPPSLFSPLPVPATLLIPETQPSAPQPFAPPIHQNQEIQNPPTHETYELTARSIYYSKPSAQPAISQILRLLTPLHHPFLHSLATSRSRPALVSYSPSLGRVVPASPLSLTSLQPAPPPPPANSSLTPTLSTALPSAVSAHLPRSTPPPSPSSQSRDLPTRRTPPPSPSSATPAVFSLLSDLRLSHLANSILPGSLSGGELRRVSLGLSLLRDPAFLLLDEPTSGLDSSSALLVVRFLRRAATNSPRRPSVILSIHQPSSQLLSAFDTVLLLSRGTVLHHGDLHSLSTFLSSSGFPIPSHLNPLELALEVLHLLPNPPALSATLTATRPQQTAGKIQGIPYPSPRTREISVLHGRFWKTIYRSRQLLLTNTLEALFVGFLLGTIYINVGYDEQGIEKRLGFFAFTLTFLLSSTTETLPIFVTERPVLLREVSAGVYRLSSHLAANTLVFLPYLLAISTLYAGSVYFLVGLCASWEAFTSFVLIVWAVVLAANSLVLFVSSVAPDYIAGTSLMTVALAGFFLFSGYFLRRERMPSYWVFMHYMSPYRYALDAMLENEYGCESGRCFGWDRAAVGRECRVRVRTY</sequence>
<dbReference type="GO" id="GO:0016887">
    <property type="term" value="F:ATP hydrolysis activity"/>
    <property type="evidence" value="ECO:0007669"/>
    <property type="project" value="InterPro"/>
</dbReference>
<feature type="region of interest" description="Disordered" evidence="6">
    <location>
        <begin position="22"/>
        <end position="46"/>
    </location>
</feature>
<feature type="transmembrane region" description="Helical" evidence="7">
    <location>
        <begin position="510"/>
        <end position="532"/>
    </location>
</feature>
<organism evidence="9 10">
    <name type="scientific">Vanilla planifolia</name>
    <name type="common">Vanilla</name>
    <dbReference type="NCBI Taxonomy" id="51239"/>
    <lineage>
        <taxon>Eukaryota</taxon>
        <taxon>Viridiplantae</taxon>
        <taxon>Streptophyta</taxon>
        <taxon>Embryophyta</taxon>
        <taxon>Tracheophyta</taxon>
        <taxon>Spermatophyta</taxon>
        <taxon>Magnoliopsida</taxon>
        <taxon>Liliopsida</taxon>
        <taxon>Asparagales</taxon>
        <taxon>Orchidaceae</taxon>
        <taxon>Vanilloideae</taxon>
        <taxon>Vanilleae</taxon>
        <taxon>Vanilla</taxon>
    </lineage>
</organism>
<dbReference type="InterPro" id="IPR050352">
    <property type="entry name" value="ABCG_transporters"/>
</dbReference>
<evidence type="ECO:0000313" key="9">
    <source>
        <dbReference type="EMBL" id="KAG0493922.1"/>
    </source>
</evidence>
<feature type="transmembrane region" description="Helical" evidence="7">
    <location>
        <begin position="404"/>
        <end position="427"/>
    </location>
</feature>
<feature type="domain" description="ABC transporter" evidence="8">
    <location>
        <begin position="43"/>
        <end position="304"/>
    </location>
</feature>
<evidence type="ECO:0000256" key="5">
    <source>
        <dbReference type="ARBA" id="ARBA00023136"/>
    </source>
</evidence>
<gene>
    <name evidence="9" type="ORF">HPP92_004916</name>
</gene>
<feature type="transmembrane region" description="Helical" evidence="7">
    <location>
        <begin position="371"/>
        <end position="392"/>
    </location>
</feature>
<dbReference type="GO" id="GO:0016020">
    <property type="term" value="C:membrane"/>
    <property type="evidence" value="ECO:0007669"/>
    <property type="project" value="UniProtKB-SubCell"/>
</dbReference>
<feature type="compositionally biased region" description="Low complexity" evidence="6">
    <location>
        <begin position="128"/>
        <end position="142"/>
    </location>
</feature>
<comment type="subcellular location">
    <subcellularLocation>
        <location evidence="1">Membrane</location>
        <topology evidence="1">Multi-pass membrane protein</topology>
    </subcellularLocation>
</comment>
<comment type="caution">
    <text evidence="9">The sequence shown here is derived from an EMBL/GenBank/DDBJ whole genome shotgun (WGS) entry which is preliminary data.</text>
</comment>
<dbReference type="Pfam" id="PF00005">
    <property type="entry name" value="ABC_tran"/>
    <property type="match status" value="1"/>
</dbReference>
<protein>
    <recommendedName>
        <fullName evidence="8">ABC transporter domain-containing protein</fullName>
    </recommendedName>
</protein>
<reference evidence="9 10" key="1">
    <citation type="journal article" date="2020" name="Nat. Food">
        <title>A phased Vanilla planifolia genome enables genetic improvement of flavour and production.</title>
        <authorList>
            <person name="Hasing T."/>
            <person name="Tang H."/>
            <person name="Brym M."/>
            <person name="Khazi F."/>
            <person name="Huang T."/>
            <person name="Chambers A.H."/>
        </authorList>
    </citation>
    <scope>NUCLEOTIDE SEQUENCE [LARGE SCALE GENOMIC DNA]</scope>
    <source>
        <tissue evidence="9">Leaf</tissue>
    </source>
</reference>
<dbReference type="OrthoDB" id="66620at2759"/>
<dbReference type="Gene3D" id="3.40.50.300">
    <property type="entry name" value="P-loop containing nucleotide triphosphate hydrolases"/>
    <property type="match status" value="1"/>
</dbReference>
<dbReference type="InterPro" id="IPR017871">
    <property type="entry name" value="ABC_transporter-like_CS"/>
</dbReference>
<keyword evidence="2" id="KW-0813">Transport</keyword>
<keyword evidence="3 7" id="KW-0812">Transmembrane</keyword>
<accession>A0A835RYF6</accession>
<keyword evidence="5 7" id="KW-0472">Membrane</keyword>
<dbReference type="InterPro" id="IPR013525">
    <property type="entry name" value="ABC2_TM"/>
</dbReference>
<evidence type="ECO:0000259" key="8">
    <source>
        <dbReference type="PROSITE" id="PS50893"/>
    </source>
</evidence>
<dbReference type="PANTHER" id="PTHR48041">
    <property type="entry name" value="ABC TRANSPORTER G FAMILY MEMBER 28"/>
    <property type="match status" value="1"/>
</dbReference>
<dbReference type="InterPro" id="IPR027417">
    <property type="entry name" value="P-loop_NTPase"/>
</dbReference>
<evidence type="ECO:0000313" key="10">
    <source>
        <dbReference type="Proteomes" id="UP000639772"/>
    </source>
</evidence>
<dbReference type="GO" id="GO:0140359">
    <property type="term" value="F:ABC-type transporter activity"/>
    <property type="evidence" value="ECO:0007669"/>
    <property type="project" value="InterPro"/>
</dbReference>
<evidence type="ECO:0000256" key="1">
    <source>
        <dbReference type="ARBA" id="ARBA00004141"/>
    </source>
</evidence>
<dbReference type="EMBL" id="JADCNM010000002">
    <property type="protein sequence ID" value="KAG0493922.1"/>
    <property type="molecule type" value="Genomic_DNA"/>
</dbReference>
<evidence type="ECO:0000256" key="2">
    <source>
        <dbReference type="ARBA" id="ARBA00022448"/>
    </source>
</evidence>
<dbReference type="GO" id="GO:0005524">
    <property type="term" value="F:ATP binding"/>
    <property type="evidence" value="ECO:0007669"/>
    <property type="project" value="InterPro"/>
</dbReference>
<proteinExistence type="predicted"/>
<dbReference type="PROSITE" id="PS00211">
    <property type="entry name" value="ABC_TRANSPORTER_1"/>
    <property type="match status" value="1"/>
</dbReference>
<evidence type="ECO:0000256" key="4">
    <source>
        <dbReference type="ARBA" id="ARBA00022989"/>
    </source>
</evidence>
<evidence type="ECO:0000256" key="7">
    <source>
        <dbReference type="SAM" id="Phobius"/>
    </source>
</evidence>
<evidence type="ECO:0000256" key="3">
    <source>
        <dbReference type="ARBA" id="ARBA00022692"/>
    </source>
</evidence>
<dbReference type="Proteomes" id="UP000639772">
    <property type="component" value="Unassembled WGS sequence"/>
</dbReference>
<feature type="transmembrane region" description="Helical" evidence="7">
    <location>
        <begin position="485"/>
        <end position="504"/>
    </location>
</feature>
<dbReference type="SUPFAM" id="SSF52540">
    <property type="entry name" value="P-loop containing nucleoside triphosphate hydrolases"/>
    <property type="match status" value="1"/>
</dbReference>
<dbReference type="AlphaFoldDB" id="A0A835RYF6"/>
<dbReference type="PROSITE" id="PS50893">
    <property type="entry name" value="ABC_TRANSPORTER_2"/>
    <property type="match status" value="1"/>
</dbReference>
<dbReference type="InterPro" id="IPR003439">
    <property type="entry name" value="ABC_transporter-like_ATP-bd"/>
</dbReference>
<evidence type="ECO:0000256" key="6">
    <source>
        <dbReference type="SAM" id="MobiDB-lite"/>
    </source>
</evidence>
<dbReference type="PANTHER" id="PTHR48041:SF27">
    <property type="entry name" value="ABC TRANSPORTER G FAMILY MEMBER 8"/>
    <property type="match status" value="1"/>
</dbReference>
<name>A0A835RYF6_VANPL</name>
<feature type="transmembrane region" description="Helical" evidence="7">
    <location>
        <begin position="447"/>
        <end position="473"/>
    </location>
</feature>